<dbReference type="NCBIfam" id="TIGR02666">
    <property type="entry name" value="moaA"/>
    <property type="match status" value="1"/>
</dbReference>
<evidence type="ECO:0000256" key="4">
    <source>
        <dbReference type="ARBA" id="ARBA00022691"/>
    </source>
</evidence>
<dbReference type="CDD" id="cd21117">
    <property type="entry name" value="Twitch_MoaA"/>
    <property type="match status" value="1"/>
</dbReference>
<dbReference type="InterPro" id="IPR010505">
    <property type="entry name" value="MoaA_twitch"/>
</dbReference>
<comment type="caution">
    <text evidence="14">The sequence shown here is derived from an EMBL/GenBank/DDBJ whole genome shotgun (WGS) entry which is preliminary data.</text>
</comment>
<dbReference type="UniPathway" id="UPA00344"/>
<dbReference type="OrthoDB" id="9763993at2"/>
<feature type="domain" description="Radical SAM core" evidence="13">
    <location>
        <begin position="9"/>
        <end position="229"/>
    </location>
</feature>
<dbReference type="GO" id="GO:0061798">
    <property type="term" value="F:GTP 3',8'-cyclase activity"/>
    <property type="evidence" value="ECO:0007669"/>
    <property type="project" value="UniProtKB-EC"/>
</dbReference>
<comment type="cofactor">
    <cofactor evidence="1">
        <name>[4Fe-4S] cluster</name>
        <dbReference type="ChEBI" id="CHEBI:49883"/>
    </cofactor>
</comment>
<keyword evidence="6" id="KW-0547">Nucleotide-binding</keyword>
<dbReference type="InterPro" id="IPR006638">
    <property type="entry name" value="Elp3/MiaA/NifB-like_rSAM"/>
</dbReference>
<evidence type="ECO:0000256" key="8">
    <source>
        <dbReference type="ARBA" id="ARBA00023014"/>
    </source>
</evidence>
<evidence type="ECO:0000259" key="13">
    <source>
        <dbReference type="PROSITE" id="PS51918"/>
    </source>
</evidence>
<evidence type="ECO:0000256" key="2">
    <source>
        <dbReference type="ARBA" id="ARBA00012167"/>
    </source>
</evidence>
<dbReference type="GO" id="GO:0061799">
    <property type="term" value="F:cyclic pyranopterin monophosphate synthase activity"/>
    <property type="evidence" value="ECO:0007669"/>
    <property type="project" value="TreeGrafter"/>
</dbReference>
<gene>
    <name evidence="14" type="ORF">RG47T_0786</name>
</gene>
<keyword evidence="4" id="KW-0949">S-adenosyl-L-methionine</keyword>
<evidence type="ECO:0000313" key="14">
    <source>
        <dbReference type="EMBL" id="OKS85341.1"/>
    </source>
</evidence>
<proteinExistence type="predicted"/>
<keyword evidence="10" id="KW-0501">Molybdenum cofactor biosynthesis</keyword>
<accession>A0A1Q5ZU89</accession>
<keyword evidence="11" id="KW-0456">Lyase</keyword>
<dbReference type="InterPro" id="IPR013785">
    <property type="entry name" value="Aldolase_TIM"/>
</dbReference>
<dbReference type="PROSITE" id="PS01305">
    <property type="entry name" value="MOAA_NIFB_PQQE"/>
    <property type="match status" value="1"/>
</dbReference>
<dbReference type="SFLD" id="SFLDG01386">
    <property type="entry name" value="main_SPASM_domain-containing"/>
    <property type="match status" value="1"/>
</dbReference>
<dbReference type="GO" id="GO:0005525">
    <property type="term" value="F:GTP binding"/>
    <property type="evidence" value="ECO:0007669"/>
    <property type="project" value="UniProtKB-KW"/>
</dbReference>
<dbReference type="GO" id="GO:0051539">
    <property type="term" value="F:4 iron, 4 sulfur cluster binding"/>
    <property type="evidence" value="ECO:0007669"/>
    <property type="project" value="UniProtKB-KW"/>
</dbReference>
<dbReference type="SFLD" id="SFLDG01383">
    <property type="entry name" value="cyclic_pyranopterin_phosphate"/>
    <property type="match status" value="1"/>
</dbReference>
<comment type="catalytic activity">
    <reaction evidence="12">
        <text>GTP + AH2 + S-adenosyl-L-methionine = (8S)-3',8-cyclo-7,8-dihydroguanosine 5'-triphosphate + 5'-deoxyadenosine + L-methionine + A + H(+)</text>
        <dbReference type="Rhea" id="RHEA:49576"/>
        <dbReference type="ChEBI" id="CHEBI:13193"/>
        <dbReference type="ChEBI" id="CHEBI:15378"/>
        <dbReference type="ChEBI" id="CHEBI:17319"/>
        <dbReference type="ChEBI" id="CHEBI:17499"/>
        <dbReference type="ChEBI" id="CHEBI:37565"/>
        <dbReference type="ChEBI" id="CHEBI:57844"/>
        <dbReference type="ChEBI" id="CHEBI:59789"/>
        <dbReference type="ChEBI" id="CHEBI:131766"/>
        <dbReference type="EC" id="4.1.99.22"/>
    </reaction>
</comment>
<evidence type="ECO:0000313" key="15">
    <source>
        <dbReference type="Proteomes" id="UP000186720"/>
    </source>
</evidence>
<evidence type="ECO:0000256" key="9">
    <source>
        <dbReference type="ARBA" id="ARBA00023134"/>
    </source>
</evidence>
<protein>
    <recommendedName>
        <fullName evidence="2">GTP 3',8-cyclase</fullName>
        <ecNumber evidence="2">4.1.99.22</ecNumber>
    </recommendedName>
</protein>
<dbReference type="Gene3D" id="3.20.20.70">
    <property type="entry name" value="Aldolase class I"/>
    <property type="match status" value="1"/>
</dbReference>
<dbReference type="EC" id="4.1.99.22" evidence="2"/>
<evidence type="ECO:0000256" key="1">
    <source>
        <dbReference type="ARBA" id="ARBA00001966"/>
    </source>
</evidence>
<dbReference type="InterPro" id="IPR040064">
    <property type="entry name" value="MoaA-like"/>
</dbReference>
<keyword evidence="15" id="KW-1185">Reference proteome</keyword>
<dbReference type="InterPro" id="IPR000385">
    <property type="entry name" value="MoaA_NifB_PqqE_Fe-S-bd_CS"/>
</dbReference>
<reference evidence="14 15" key="1">
    <citation type="submission" date="2016-11" db="EMBL/GenBank/DDBJ databases">
        <title>Whole Genome Sequencing of Mucilaginibacter polytrichastri RG4-7(T) isolated from the moss sample.</title>
        <authorList>
            <person name="Li Y."/>
        </authorList>
    </citation>
    <scope>NUCLEOTIDE SEQUENCE [LARGE SCALE GENOMIC DNA]</scope>
    <source>
        <strain evidence="14 15">RG4-7</strain>
    </source>
</reference>
<dbReference type="RefSeq" id="WP_074488199.1">
    <property type="nucleotide sequence ID" value="NZ_FPAM01000001.1"/>
</dbReference>
<dbReference type="EMBL" id="MPPL01000001">
    <property type="protein sequence ID" value="OKS85341.1"/>
    <property type="molecule type" value="Genomic_DNA"/>
</dbReference>
<dbReference type="Pfam" id="PF04055">
    <property type="entry name" value="Radical_SAM"/>
    <property type="match status" value="1"/>
</dbReference>
<dbReference type="GO" id="GO:0006777">
    <property type="term" value="P:Mo-molybdopterin cofactor biosynthetic process"/>
    <property type="evidence" value="ECO:0007669"/>
    <property type="project" value="UniProtKB-KW"/>
</dbReference>
<dbReference type="STRING" id="1302689.RG47T_0786"/>
<dbReference type="GO" id="GO:0046872">
    <property type="term" value="F:metal ion binding"/>
    <property type="evidence" value="ECO:0007669"/>
    <property type="project" value="UniProtKB-KW"/>
</dbReference>
<dbReference type="Pfam" id="PF06463">
    <property type="entry name" value="Mob_synth_C"/>
    <property type="match status" value="1"/>
</dbReference>
<dbReference type="PANTHER" id="PTHR22960:SF0">
    <property type="entry name" value="MOLYBDENUM COFACTOR BIOSYNTHESIS PROTEIN 1"/>
    <property type="match status" value="1"/>
</dbReference>
<keyword evidence="9" id="KW-0342">GTP-binding</keyword>
<evidence type="ECO:0000256" key="12">
    <source>
        <dbReference type="ARBA" id="ARBA00048697"/>
    </source>
</evidence>
<organism evidence="14 15">
    <name type="scientific">Mucilaginibacter polytrichastri</name>
    <dbReference type="NCBI Taxonomy" id="1302689"/>
    <lineage>
        <taxon>Bacteria</taxon>
        <taxon>Pseudomonadati</taxon>
        <taxon>Bacteroidota</taxon>
        <taxon>Sphingobacteriia</taxon>
        <taxon>Sphingobacteriales</taxon>
        <taxon>Sphingobacteriaceae</taxon>
        <taxon>Mucilaginibacter</taxon>
    </lineage>
</organism>
<dbReference type="InterPro" id="IPR050105">
    <property type="entry name" value="MoCo_biosynth_MoaA/MoaC"/>
</dbReference>
<keyword evidence="3" id="KW-0004">4Fe-4S</keyword>
<dbReference type="InterPro" id="IPR058240">
    <property type="entry name" value="rSAM_sf"/>
</dbReference>
<dbReference type="InterPro" id="IPR013483">
    <property type="entry name" value="MoaA"/>
</dbReference>
<evidence type="ECO:0000256" key="6">
    <source>
        <dbReference type="ARBA" id="ARBA00022741"/>
    </source>
</evidence>
<dbReference type="PROSITE" id="PS51918">
    <property type="entry name" value="RADICAL_SAM"/>
    <property type="match status" value="1"/>
</dbReference>
<dbReference type="SFLD" id="SFLDG01067">
    <property type="entry name" value="SPASM/twitch_domain_containing"/>
    <property type="match status" value="1"/>
</dbReference>
<keyword evidence="5" id="KW-0479">Metal-binding</keyword>
<dbReference type="AlphaFoldDB" id="A0A1Q5ZU89"/>
<dbReference type="SMART" id="SM00729">
    <property type="entry name" value="Elp3"/>
    <property type="match status" value="1"/>
</dbReference>
<dbReference type="Proteomes" id="UP000186720">
    <property type="component" value="Unassembled WGS sequence"/>
</dbReference>
<evidence type="ECO:0000256" key="7">
    <source>
        <dbReference type="ARBA" id="ARBA00023004"/>
    </source>
</evidence>
<evidence type="ECO:0000256" key="5">
    <source>
        <dbReference type="ARBA" id="ARBA00022723"/>
    </source>
</evidence>
<keyword evidence="7" id="KW-0408">Iron</keyword>
<keyword evidence="8" id="KW-0411">Iron-sulfur</keyword>
<sequence>MKESLLVDQHGRRLNYLRLSVTDRCNFRCYYCMPEEGINFAPRKDLLSFEEMYQLSSQFVGLGIDKIRITGGEPFVRNGIIPFLYKLSKLNGLQEITITSNGTLSTKNQASLKEMGIRKINISLDSLDATRFHRITRRDSFDTVYKGIFGLLNDGFEVKLNCVVAENKNIEDIVPFIELTKDHPLSVRFLEEMPFNGSEVSGYSGWDYKRIYEHINQQYTDVNRLISEDNSTSVNYKIPGYTGSFGIIPSFSRTFCGTCNRIRLSATGELRTCLYGPPAANLRDIMRSGANSEELQQVLLNAVAKREKDGYAAEALSHESVHTSMSALGG</sequence>
<evidence type="ECO:0000256" key="10">
    <source>
        <dbReference type="ARBA" id="ARBA00023150"/>
    </source>
</evidence>
<dbReference type="InterPro" id="IPR007197">
    <property type="entry name" value="rSAM"/>
</dbReference>
<name>A0A1Q5ZU89_9SPHI</name>
<evidence type="ECO:0000256" key="3">
    <source>
        <dbReference type="ARBA" id="ARBA00022485"/>
    </source>
</evidence>
<dbReference type="SFLD" id="SFLDS00029">
    <property type="entry name" value="Radical_SAM"/>
    <property type="match status" value="1"/>
</dbReference>
<dbReference type="SUPFAM" id="SSF102114">
    <property type="entry name" value="Radical SAM enzymes"/>
    <property type="match status" value="1"/>
</dbReference>
<evidence type="ECO:0000256" key="11">
    <source>
        <dbReference type="ARBA" id="ARBA00023239"/>
    </source>
</evidence>
<dbReference type="PANTHER" id="PTHR22960">
    <property type="entry name" value="MOLYBDOPTERIN COFACTOR SYNTHESIS PROTEIN A"/>
    <property type="match status" value="1"/>
</dbReference>
<dbReference type="CDD" id="cd01335">
    <property type="entry name" value="Radical_SAM"/>
    <property type="match status" value="1"/>
</dbReference>